<proteinExistence type="predicted"/>
<accession>A0A0F9M178</accession>
<dbReference type="EMBL" id="LAZR01005289">
    <property type="protein sequence ID" value="KKN01180.1"/>
    <property type="molecule type" value="Genomic_DNA"/>
</dbReference>
<comment type="caution">
    <text evidence="1">The sequence shown here is derived from an EMBL/GenBank/DDBJ whole genome shotgun (WGS) entry which is preliminary data.</text>
</comment>
<evidence type="ECO:0000313" key="1">
    <source>
        <dbReference type="EMBL" id="KKN01180.1"/>
    </source>
</evidence>
<name>A0A0F9M178_9ZZZZ</name>
<gene>
    <name evidence="1" type="ORF">LCGC14_1130210</name>
</gene>
<protein>
    <submittedName>
        <fullName evidence="1">Uncharacterized protein</fullName>
    </submittedName>
</protein>
<organism evidence="1">
    <name type="scientific">marine sediment metagenome</name>
    <dbReference type="NCBI Taxonomy" id="412755"/>
    <lineage>
        <taxon>unclassified sequences</taxon>
        <taxon>metagenomes</taxon>
        <taxon>ecological metagenomes</taxon>
    </lineage>
</organism>
<reference evidence="1" key="1">
    <citation type="journal article" date="2015" name="Nature">
        <title>Complex archaea that bridge the gap between prokaryotes and eukaryotes.</title>
        <authorList>
            <person name="Spang A."/>
            <person name="Saw J.H."/>
            <person name="Jorgensen S.L."/>
            <person name="Zaremba-Niedzwiedzka K."/>
            <person name="Martijn J."/>
            <person name="Lind A.E."/>
            <person name="van Eijk R."/>
            <person name="Schleper C."/>
            <person name="Guy L."/>
            <person name="Ettema T.J."/>
        </authorList>
    </citation>
    <scope>NUCLEOTIDE SEQUENCE</scope>
</reference>
<sequence length="109" mass="12238">MNITDTRNGISVPSLSSVFVDDRTPEQKKTHCVAVVGTDSFMSYWGHARNGLSYAGWACTPDDLNAVESWVRSRSDMKRVRIVSLDGYRPSRATHTHIYVVDKNHPARS</sequence>
<dbReference type="AlphaFoldDB" id="A0A0F9M178"/>